<proteinExistence type="predicted"/>
<dbReference type="PANTHER" id="PTHR47959">
    <property type="entry name" value="ATP-DEPENDENT RNA HELICASE RHLE-RELATED"/>
    <property type="match status" value="1"/>
</dbReference>
<evidence type="ECO:0000313" key="10">
    <source>
        <dbReference type="Proteomes" id="UP001164746"/>
    </source>
</evidence>
<dbReference type="Gene3D" id="3.40.50.300">
    <property type="entry name" value="P-loop containing nucleotide triphosphate hydrolases"/>
    <property type="match status" value="2"/>
</dbReference>
<gene>
    <name evidence="9" type="ORF">MAR_034335</name>
</gene>
<dbReference type="InterPro" id="IPR011545">
    <property type="entry name" value="DEAD/DEAH_box_helicase_dom"/>
</dbReference>
<dbReference type="Proteomes" id="UP001164746">
    <property type="component" value="Chromosome 17"/>
</dbReference>
<evidence type="ECO:0000256" key="2">
    <source>
        <dbReference type="ARBA" id="ARBA00022741"/>
    </source>
</evidence>
<dbReference type="Pfam" id="PF00270">
    <property type="entry name" value="DEAD"/>
    <property type="match status" value="1"/>
</dbReference>
<dbReference type="PROSITE" id="PS51192">
    <property type="entry name" value="HELICASE_ATP_BIND_1"/>
    <property type="match status" value="1"/>
</dbReference>
<dbReference type="CDD" id="cd17950">
    <property type="entry name" value="DEADc_DDX39"/>
    <property type="match status" value="1"/>
</dbReference>
<dbReference type="InterPro" id="IPR014001">
    <property type="entry name" value="Helicase_ATP-bd"/>
</dbReference>
<keyword evidence="5" id="KW-0067">ATP-binding</keyword>
<feature type="domain" description="DEAD-box RNA helicase Q" evidence="8">
    <location>
        <begin position="242"/>
        <end position="270"/>
    </location>
</feature>
<feature type="domain" description="Helicase ATP-binding" evidence="7">
    <location>
        <begin position="273"/>
        <end position="411"/>
    </location>
</feature>
<evidence type="ECO:0000256" key="6">
    <source>
        <dbReference type="PROSITE-ProRule" id="PRU00552"/>
    </source>
</evidence>
<accession>A0ABY7GEZ2</accession>
<reference evidence="9" key="1">
    <citation type="submission" date="2022-11" db="EMBL/GenBank/DDBJ databases">
        <title>Centuries of genome instability and evolution in soft-shell clam transmissible cancer (bioRxiv).</title>
        <authorList>
            <person name="Hart S.F.M."/>
            <person name="Yonemitsu M.A."/>
            <person name="Giersch R.M."/>
            <person name="Beal B.F."/>
            <person name="Arriagada G."/>
            <person name="Davis B.W."/>
            <person name="Ostrander E.A."/>
            <person name="Goff S.P."/>
            <person name="Metzger M.J."/>
        </authorList>
    </citation>
    <scope>NUCLEOTIDE SEQUENCE</scope>
    <source>
        <strain evidence="9">MELC-2E11</strain>
        <tissue evidence="9">Siphon/mantle</tissue>
    </source>
</reference>
<protein>
    <recommendedName>
        <fullName evidence="1">RNA helicase</fullName>
        <ecNumber evidence="1">3.6.4.13</ecNumber>
    </recommendedName>
</protein>
<keyword evidence="10" id="KW-1185">Reference proteome</keyword>
<evidence type="ECO:0000256" key="1">
    <source>
        <dbReference type="ARBA" id="ARBA00012552"/>
    </source>
</evidence>
<evidence type="ECO:0000256" key="3">
    <source>
        <dbReference type="ARBA" id="ARBA00022801"/>
    </source>
</evidence>
<dbReference type="EMBL" id="CP111028">
    <property type="protein sequence ID" value="WAR31793.1"/>
    <property type="molecule type" value="Genomic_DNA"/>
</dbReference>
<dbReference type="SUPFAM" id="SSF52540">
    <property type="entry name" value="P-loop containing nucleoside triphosphate hydrolases"/>
    <property type="match status" value="1"/>
</dbReference>
<dbReference type="PANTHER" id="PTHR47959:SF1">
    <property type="entry name" value="ATP-DEPENDENT RNA HELICASE DBPA"/>
    <property type="match status" value="1"/>
</dbReference>
<dbReference type="SMART" id="SM00487">
    <property type="entry name" value="DEXDc"/>
    <property type="match status" value="1"/>
</dbReference>
<sequence length="429" mass="48119">MQSSAFHKTISDDCILQIKLNKMLFQSLAIVSIGLHQLFQSLAIVSIGLHQLFQSLAIVSIGLHQLFQSLAIVSIGLHQLFQSLAIGLPHKCNVFNNHYSTILTCLLEARSSSSWELRLSFCASNLSIQLSISLRVVSRKLTIHWLFAKSIFQSIRFPFRQNISGDAYLHLVTFQKKILRFHFVVQSLPFPVSKKSNTMADTENADELLDYDEEETEQAGDAAGDAVVKKDVKGTYVSIHSSGFRDFLLKPELLRAIVDRGFEHPSEVQHECIPQAILSMDVLCQAKSGMGKTAVFVLATLQQLEPVDGQVSVLVLAHTRELAFQISQDYERFSKYMGSVKIAVFFGGMPVKKDEEVLSKNCPHIVVDMRKDVQEIFRMTPHEKQVMMFSATLSKDIRPICKKFMQDVISIHVSSFSYLANSRCTSAAA</sequence>
<dbReference type="InterPro" id="IPR050079">
    <property type="entry name" value="DEAD_box_RNA_helicase"/>
</dbReference>
<evidence type="ECO:0000259" key="7">
    <source>
        <dbReference type="PROSITE" id="PS51192"/>
    </source>
</evidence>
<dbReference type="InterPro" id="IPR014014">
    <property type="entry name" value="RNA_helicase_DEAD_Q_motif"/>
</dbReference>
<organism evidence="9 10">
    <name type="scientific">Mya arenaria</name>
    <name type="common">Soft-shell clam</name>
    <dbReference type="NCBI Taxonomy" id="6604"/>
    <lineage>
        <taxon>Eukaryota</taxon>
        <taxon>Metazoa</taxon>
        <taxon>Spiralia</taxon>
        <taxon>Lophotrochozoa</taxon>
        <taxon>Mollusca</taxon>
        <taxon>Bivalvia</taxon>
        <taxon>Autobranchia</taxon>
        <taxon>Heteroconchia</taxon>
        <taxon>Euheterodonta</taxon>
        <taxon>Imparidentia</taxon>
        <taxon>Neoheterodontei</taxon>
        <taxon>Myida</taxon>
        <taxon>Myoidea</taxon>
        <taxon>Myidae</taxon>
        <taxon>Mya</taxon>
    </lineage>
</organism>
<evidence type="ECO:0000313" key="9">
    <source>
        <dbReference type="EMBL" id="WAR31793.1"/>
    </source>
</evidence>
<evidence type="ECO:0000259" key="8">
    <source>
        <dbReference type="PROSITE" id="PS51195"/>
    </source>
</evidence>
<keyword evidence="3" id="KW-0378">Hydrolase</keyword>
<keyword evidence="4" id="KW-0347">Helicase</keyword>
<keyword evidence="2" id="KW-0547">Nucleotide-binding</keyword>
<evidence type="ECO:0000256" key="4">
    <source>
        <dbReference type="ARBA" id="ARBA00022806"/>
    </source>
</evidence>
<feature type="short sequence motif" description="Q motif" evidence="6">
    <location>
        <begin position="242"/>
        <end position="270"/>
    </location>
</feature>
<name>A0ABY7GEZ2_MYAAR</name>
<evidence type="ECO:0000256" key="5">
    <source>
        <dbReference type="ARBA" id="ARBA00022840"/>
    </source>
</evidence>
<dbReference type="EC" id="3.6.4.13" evidence="1"/>
<dbReference type="PROSITE" id="PS51195">
    <property type="entry name" value="Q_MOTIF"/>
    <property type="match status" value="1"/>
</dbReference>
<dbReference type="InterPro" id="IPR027417">
    <property type="entry name" value="P-loop_NTPase"/>
</dbReference>